<feature type="compositionally biased region" description="Low complexity" evidence="1">
    <location>
        <begin position="1"/>
        <end position="14"/>
    </location>
</feature>
<dbReference type="EMBL" id="LT882685">
    <property type="protein sequence ID" value="SMY28290.1"/>
    <property type="molecule type" value="Genomic_DNA"/>
</dbReference>
<evidence type="ECO:0000313" key="2">
    <source>
        <dbReference type="EMBL" id="SMY28290.1"/>
    </source>
</evidence>
<feature type="region of interest" description="Disordered" evidence="1">
    <location>
        <begin position="1"/>
        <end position="77"/>
    </location>
</feature>
<feature type="compositionally biased region" description="Pro residues" evidence="1">
    <location>
        <begin position="33"/>
        <end position="47"/>
    </location>
</feature>
<reference evidence="2 3" key="1">
    <citation type="submission" date="2016-10" db="EMBL/GenBank/DDBJ databases">
        <authorList>
            <person name="Varghese N."/>
        </authorList>
    </citation>
    <scope>NUCLEOTIDE SEQUENCE [LARGE SCALE GENOMIC DNA]</scope>
</reference>
<evidence type="ECO:0000256" key="1">
    <source>
        <dbReference type="SAM" id="MobiDB-lite"/>
    </source>
</evidence>
<feature type="compositionally biased region" description="Pro residues" evidence="1">
    <location>
        <begin position="61"/>
        <end position="75"/>
    </location>
</feature>
<accession>A0A1Y6LXV5</accession>
<sequence>MSSSSPIDLTSSPLGGRASPRGRVSPTGRTSPTPMPLPKATPPPKAMPPSSATAASNVTPAMPPPSSMPAMPPPSITTTFSQRKVQAVKDHVMLQLTDSETDDLIKTLQNRQRKDRATGTSNQNCGLLLLPPEILNLIYEEVATDAHAKVTTHELKDAEGKKVRPGLLGTCYQIYKEFFSVFWSSSYIRCEFMTEPGVWMVIREPKLLHAIVHQLHRILVFDPCSGDPAARAARIEARLDKKSTVPAVGYDDSNNYFGTREGFLTLPCLDKIGKWCEVSLMVQNPDSDVYRTIYGSRSGSHVNLQGFTLQLLEDEKLRII</sequence>
<proteinExistence type="predicted"/>
<dbReference type="Proteomes" id="UP000215453">
    <property type="component" value="Chromosome 10"/>
</dbReference>
<dbReference type="AlphaFoldDB" id="A0A1Y6LXV5"/>
<evidence type="ECO:0000313" key="3">
    <source>
        <dbReference type="Proteomes" id="UP000215453"/>
    </source>
</evidence>
<protein>
    <recommendedName>
        <fullName evidence="4">F-box domain-containing protein</fullName>
    </recommendedName>
</protein>
<evidence type="ECO:0008006" key="4">
    <source>
        <dbReference type="Google" id="ProtNLM"/>
    </source>
</evidence>
<name>A0A1Y6LXV5_ZYMTR</name>
<gene>
    <name evidence="2" type="ORF">ZT1A5_G9735</name>
</gene>
<organism evidence="2 3">
    <name type="scientific">Zymoseptoria tritici ST99CH_1A5</name>
    <dbReference type="NCBI Taxonomy" id="1276529"/>
    <lineage>
        <taxon>Eukaryota</taxon>
        <taxon>Fungi</taxon>
        <taxon>Dikarya</taxon>
        <taxon>Ascomycota</taxon>
        <taxon>Pezizomycotina</taxon>
        <taxon>Dothideomycetes</taxon>
        <taxon>Dothideomycetidae</taxon>
        <taxon>Mycosphaerellales</taxon>
        <taxon>Mycosphaerellaceae</taxon>
        <taxon>Zymoseptoria</taxon>
    </lineage>
</organism>